<dbReference type="AlphaFoldDB" id="A0AA52EGM5"/>
<reference evidence="6" key="1">
    <citation type="submission" date="2023-04" db="EMBL/GenBank/DDBJ databases">
        <title>Complete genome sequence of Temperatibacter marinus.</title>
        <authorList>
            <person name="Rong J.-C."/>
            <person name="Yi M.-L."/>
            <person name="Zhao Q."/>
        </authorList>
    </citation>
    <scope>NUCLEOTIDE SEQUENCE</scope>
    <source>
        <strain evidence="6">NBRC 110045</strain>
    </source>
</reference>
<name>A0AA52EGM5_9PROT</name>
<dbReference type="InterPro" id="IPR027417">
    <property type="entry name" value="P-loop_NTPase"/>
</dbReference>
<proteinExistence type="predicted"/>
<sequence length="644" mass="72495">MTKFSAVQRLWISMLHITDITYRIGDRLLFDQATVRIPVGHKVGFVGKNGAGKSTLFRMILDEFGPESGAIKVRSNAIVGHVGQEAPGGPQSLLETVLNSHREMADLKVELSQTEQGERIAEIHARLTDLGYHSAEARAAKILSGLGFDEVAQLRSCESYSGGWRMRVALACMLFQEPDLLLLDEPTNYLDIEGVIWLENFLKSYPYTVIIISHDRDLLNKAVNSIVHLEQGKLNFYTGGYDRFEEMRRLKIEQQMALKTKQEAERRHIQSFVDRFKAKASKAKQAQSRVKMLERMKPIASIVEEHTIPFQFPHPEPLSSPLIALENVSVGYDPETVILNKLNLRIDMDDRIALLGANGNGKSTFAKLLCEKLKPLNFEEGGRYRRPRKLKIGYFAQHQLDEINPSDTPLHIMQRLMPEEATEAQIRARLGSFGFGIDKADRKVESLSGGEKARLMFAVCTFDKPQLLILDEPTNHLDVDSREALALALNDYDGAVVLISHDRHLVEACADRLWIVKEGDVAPYDGDLEDYKKLLLSERSGERRKDKKDDLKKQDRISGAQARAAIAPLRKAVKVAEAALDKLEKEKRRVESKLADPKLYESEDPRAGPLIIKLNKQAGELTVAIEDAEIAWMEAEEKLAEVTD</sequence>
<evidence type="ECO:0000259" key="5">
    <source>
        <dbReference type="PROSITE" id="PS50893"/>
    </source>
</evidence>
<dbReference type="PANTHER" id="PTHR19211:SF14">
    <property type="entry name" value="ATP-BINDING CASSETTE SUB-FAMILY F MEMBER 1"/>
    <property type="match status" value="1"/>
</dbReference>
<feature type="domain" description="ABC transporter" evidence="5">
    <location>
        <begin position="323"/>
        <end position="543"/>
    </location>
</feature>
<dbReference type="PROSITE" id="PS50893">
    <property type="entry name" value="ABC_TRANSPORTER_2"/>
    <property type="match status" value="2"/>
</dbReference>
<dbReference type="PROSITE" id="PS00211">
    <property type="entry name" value="ABC_TRANSPORTER_1"/>
    <property type="match status" value="2"/>
</dbReference>
<keyword evidence="7" id="KW-1185">Reference proteome</keyword>
<dbReference type="CDD" id="cd03221">
    <property type="entry name" value="ABCF_EF-3"/>
    <property type="match status" value="2"/>
</dbReference>
<dbReference type="Proteomes" id="UP001268683">
    <property type="component" value="Chromosome"/>
</dbReference>
<keyword evidence="3 6" id="KW-0067">ATP-binding</keyword>
<dbReference type="SUPFAM" id="SSF52540">
    <property type="entry name" value="P-loop containing nucleoside triphosphate hydrolases"/>
    <property type="match status" value="2"/>
</dbReference>
<dbReference type="Pfam" id="PF12848">
    <property type="entry name" value="ABC_tran_Xtn"/>
    <property type="match status" value="1"/>
</dbReference>
<keyword evidence="1" id="KW-0677">Repeat</keyword>
<dbReference type="SMART" id="SM00382">
    <property type="entry name" value="AAA"/>
    <property type="match status" value="2"/>
</dbReference>
<dbReference type="KEGG" id="tmk:QGN29_11485"/>
<dbReference type="InterPro" id="IPR003593">
    <property type="entry name" value="AAA+_ATPase"/>
</dbReference>
<evidence type="ECO:0000313" key="6">
    <source>
        <dbReference type="EMBL" id="WND02172.1"/>
    </source>
</evidence>
<dbReference type="InterPro" id="IPR050611">
    <property type="entry name" value="ABCF"/>
</dbReference>
<dbReference type="InterPro" id="IPR032781">
    <property type="entry name" value="ABC_tran_Xtn"/>
</dbReference>
<evidence type="ECO:0000256" key="1">
    <source>
        <dbReference type="ARBA" id="ARBA00022737"/>
    </source>
</evidence>
<feature type="domain" description="ABC transporter" evidence="5">
    <location>
        <begin position="15"/>
        <end position="256"/>
    </location>
</feature>
<evidence type="ECO:0000256" key="2">
    <source>
        <dbReference type="ARBA" id="ARBA00022741"/>
    </source>
</evidence>
<evidence type="ECO:0000313" key="7">
    <source>
        <dbReference type="Proteomes" id="UP001268683"/>
    </source>
</evidence>
<dbReference type="EMBL" id="CP123872">
    <property type="protein sequence ID" value="WND02172.1"/>
    <property type="molecule type" value="Genomic_DNA"/>
</dbReference>
<dbReference type="FunFam" id="3.40.50.300:FF:000011">
    <property type="entry name" value="Putative ABC transporter ATP-binding component"/>
    <property type="match status" value="1"/>
</dbReference>
<dbReference type="Gene3D" id="3.40.50.300">
    <property type="entry name" value="P-loop containing nucleotide triphosphate hydrolases"/>
    <property type="match status" value="2"/>
</dbReference>
<keyword evidence="2" id="KW-0547">Nucleotide-binding</keyword>
<gene>
    <name evidence="6" type="ORF">QGN29_11485</name>
</gene>
<keyword evidence="4" id="KW-0175">Coiled coil</keyword>
<organism evidence="6 7">
    <name type="scientific">Temperatibacter marinus</name>
    <dbReference type="NCBI Taxonomy" id="1456591"/>
    <lineage>
        <taxon>Bacteria</taxon>
        <taxon>Pseudomonadati</taxon>
        <taxon>Pseudomonadota</taxon>
        <taxon>Alphaproteobacteria</taxon>
        <taxon>Kordiimonadales</taxon>
        <taxon>Temperatibacteraceae</taxon>
        <taxon>Temperatibacter</taxon>
    </lineage>
</organism>
<dbReference type="GO" id="GO:0005524">
    <property type="term" value="F:ATP binding"/>
    <property type="evidence" value="ECO:0007669"/>
    <property type="project" value="UniProtKB-KW"/>
</dbReference>
<dbReference type="RefSeq" id="WP_310798007.1">
    <property type="nucleotide sequence ID" value="NZ_CP123872.1"/>
</dbReference>
<accession>A0AA52EGM5</accession>
<dbReference type="GO" id="GO:0016887">
    <property type="term" value="F:ATP hydrolysis activity"/>
    <property type="evidence" value="ECO:0007669"/>
    <property type="project" value="InterPro"/>
</dbReference>
<protein>
    <submittedName>
        <fullName evidence="6">ABC-F family ATP-binding cassette domain-containing protein</fullName>
    </submittedName>
</protein>
<evidence type="ECO:0000256" key="3">
    <source>
        <dbReference type="ARBA" id="ARBA00022840"/>
    </source>
</evidence>
<dbReference type="InterPro" id="IPR003439">
    <property type="entry name" value="ABC_transporter-like_ATP-bd"/>
</dbReference>
<dbReference type="InterPro" id="IPR017871">
    <property type="entry name" value="ABC_transporter-like_CS"/>
</dbReference>
<evidence type="ECO:0000256" key="4">
    <source>
        <dbReference type="SAM" id="Coils"/>
    </source>
</evidence>
<dbReference type="Pfam" id="PF00005">
    <property type="entry name" value="ABC_tran"/>
    <property type="match status" value="2"/>
</dbReference>
<feature type="coiled-coil region" evidence="4">
    <location>
        <begin position="566"/>
        <end position="596"/>
    </location>
</feature>
<dbReference type="PANTHER" id="PTHR19211">
    <property type="entry name" value="ATP-BINDING TRANSPORT PROTEIN-RELATED"/>
    <property type="match status" value="1"/>
</dbReference>